<name>A0A126V2F6_9RHOB</name>
<dbReference type="Proteomes" id="UP000070371">
    <property type="component" value="Chromosome"/>
</dbReference>
<dbReference type="PANTHER" id="PTHR24104">
    <property type="entry name" value="E3 UBIQUITIN-PROTEIN LIGASE NHLRC1-RELATED"/>
    <property type="match status" value="1"/>
</dbReference>
<sequence length="224" mass="23432">MDSKPVDGTLTVKEPFGLAIDQQDQIWVTNSGTNTVTRFPASDPANAVEFEVGYSSHGIAIDSQGNAWVANSIGHLGAMEKLTEKIEGLEGSMSDDDRAAKGSIDLWDIADKYPGGDVSMIRPDGTVLGPFDAGKSMNGAWGISVDGNDNIWVSNSMSQSITQLCGVRTETCPLGVATGEPISPQNGYIGGLQTITGSALDPAGNAWIANSWGQTDVGFKASSF</sequence>
<dbReference type="GO" id="GO:0008270">
    <property type="term" value="F:zinc ion binding"/>
    <property type="evidence" value="ECO:0007669"/>
    <property type="project" value="UniProtKB-KW"/>
</dbReference>
<dbReference type="AlphaFoldDB" id="A0A126V2F6"/>
<organism evidence="1 2">
    <name type="scientific">Falsihalocynthiibacter arcticus</name>
    <dbReference type="NCBI Taxonomy" id="1579316"/>
    <lineage>
        <taxon>Bacteria</taxon>
        <taxon>Pseudomonadati</taxon>
        <taxon>Pseudomonadota</taxon>
        <taxon>Alphaproteobacteria</taxon>
        <taxon>Rhodobacterales</taxon>
        <taxon>Roseobacteraceae</taxon>
        <taxon>Falsihalocynthiibacter</taxon>
    </lineage>
</organism>
<protein>
    <recommendedName>
        <fullName evidence="3">SMP-30/Gluconolactonase/LRE-like region domain-containing protein</fullName>
    </recommendedName>
</protein>
<dbReference type="OrthoDB" id="9787204at2"/>
<dbReference type="RefSeq" id="WP_062628237.1">
    <property type="nucleotide sequence ID" value="NZ_CP014327.1"/>
</dbReference>
<dbReference type="PANTHER" id="PTHR24104:SF25">
    <property type="entry name" value="PROTEIN LIN-41"/>
    <property type="match status" value="1"/>
</dbReference>
<dbReference type="KEGG" id="hat:RC74_11880"/>
<accession>A0A126V2F6</accession>
<evidence type="ECO:0000313" key="2">
    <source>
        <dbReference type="Proteomes" id="UP000070371"/>
    </source>
</evidence>
<dbReference type="Gene3D" id="2.120.10.30">
    <property type="entry name" value="TolB, C-terminal domain"/>
    <property type="match status" value="1"/>
</dbReference>
<keyword evidence="2" id="KW-1185">Reference proteome</keyword>
<proteinExistence type="predicted"/>
<gene>
    <name evidence="1" type="ORF">RC74_11880</name>
</gene>
<evidence type="ECO:0000313" key="1">
    <source>
        <dbReference type="EMBL" id="AML51869.1"/>
    </source>
</evidence>
<dbReference type="STRING" id="1579316.RC74_11880"/>
<dbReference type="EMBL" id="CP014327">
    <property type="protein sequence ID" value="AML51869.1"/>
    <property type="molecule type" value="Genomic_DNA"/>
</dbReference>
<dbReference type="SUPFAM" id="SSF63829">
    <property type="entry name" value="Calcium-dependent phosphotriesterase"/>
    <property type="match status" value="1"/>
</dbReference>
<evidence type="ECO:0008006" key="3">
    <source>
        <dbReference type="Google" id="ProtNLM"/>
    </source>
</evidence>
<dbReference type="InterPro" id="IPR050952">
    <property type="entry name" value="TRIM-NHL_E3_ligases"/>
</dbReference>
<dbReference type="InterPro" id="IPR011042">
    <property type="entry name" value="6-blade_b-propeller_TolB-like"/>
</dbReference>
<reference evidence="1 2" key="1">
    <citation type="submission" date="2016-02" db="EMBL/GenBank/DDBJ databases">
        <title>Complete genome sequence of Halocynthiibacter arcticus PAMC 20958t from arctic marine sediment.</title>
        <authorList>
            <person name="Lee Y.M."/>
            <person name="Baek K."/>
            <person name="Lee H.K."/>
            <person name="Shin S.C."/>
        </authorList>
    </citation>
    <scope>NUCLEOTIDE SEQUENCE [LARGE SCALE GENOMIC DNA]</scope>
    <source>
        <strain evidence="1">PAMC 20958</strain>
    </source>
</reference>